<dbReference type="EMBL" id="JAKZEU010000003">
    <property type="protein sequence ID" value="MCQ0970677.1"/>
    <property type="molecule type" value="Genomic_DNA"/>
</dbReference>
<evidence type="ECO:0000313" key="2">
    <source>
        <dbReference type="EMBL" id="MCQ0970677.1"/>
    </source>
</evidence>
<reference evidence="2 3" key="1">
    <citation type="submission" date="2022-03" db="EMBL/GenBank/DDBJ databases">
        <authorList>
            <person name="He Y."/>
        </authorList>
    </citation>
    <scope>NUCLEOTIDE SEQUENCE [LARGE SCALE GENOMIC DNA]</scope>
    <source>
        <strain evidence="2 3">TK19116</strain>
    </source>
</reference>
<dbReference type="Gene3D" id="3.10.450.530">
    <property type="entry name" value="Ribonuclease toxin, BrnT, of type II toxin-antitoxin system"/>
    <property type="match status" value="1"/>
</dbReference>
<dbReference type="RefSeq" id="WP_255329694.1">
    <property type="nucleotide sequence ID" value="NZ_JAKZEU010000003.1"/>
</dbReference>
<protein>
    <submittedName>
        <fullName evidence="2">BrnT family toxin</fullName>
    </submittedName>
</protein>
<dbReference type="Proteomes" id="UP001203945">
    <property type="component" value="Unassembled WGS sequence"/>
</dbReference>
<gene>
    <name evidence="2" type="ORF">MLD63_09595</name>
</gene>
<feature type="compositionally biased region" description="Polar residues" evidence="1">
    <location>
        <begin position="68"/>
        <end position="88"/>
    </location>
</feature>
<accession>A0ABT1MQT2</accession>
<sequence>MAIEFDPAELALIVTEHGFDMARVGEVFDDPTLTVQDDRFDYGELRFITIGWLDRRMIVAVWIPRGNSRGSSVSGKPMTENRSSTAPNFSDDAPDLATTD</sequence>
<name>A0ABT1MQT2_9RHOB</name>
<organism evidence="2 3">
    <name type="scientific">Paracoccus albicereus</name>
    <dbReference type="NCBI Taxonomy" id="2922394"/>
    <lineage>
        <taxon>Bacteria</taxon>
        <taxon>Pseudomonadati</taxon>
        <taxon>Pseudomonadota</taxon>
        <taxon>Alphaproteobacteria</taxon>
        <taxon>Rhodobacterales</taxon>
        <taxon>Paracoccaceae</taxon>
        <taxon>Paracoccus</taxon>
    </lineage>
</organism>
<dbReference type="Pfam" id="PF04365">
    <property type="entry name" value="BrnT_toxin"/>
    <property type="match status" value="1"/>
</dbReference>
<dbReference type="InterPro" id="IPR038573">
    <property type="entry name" value="BrnT_sf"/>
</dbReference>
<keyword evidence="3" id="KW-1185">Reference proteome</keyword>
<comment type="caution">
    <text evidence="2">The sequence shown here is derived from an EMBL/GenBank/DDBJ whole genome shotgun (WGS) entry which is preliminary data.</text>
</comment>
<dbReference type="InterPro" id="IPR007460">
    <property type="entry name" value="BrnT_toxin"/>
</dbReference>
<proteinExistence type="predicted"/>
<evidence type="ECO:0000313" key="3">
    <source>
        <dbReference type="Proteomes" id="UP001203945"/>
    </source>
</evidence>
<feature type="region of interest" description="Disordered" evidence="1">
    <location>
        <begin position="66"/>
        <end position="100"/>
    </location>
</feature>
<evidence type="ECO:0000256" key="1">
    <source>
        <dbReference type="SAM" id="MobiDB-lite"/>
    </source>
</evidence>